<feature type="transmembrane region" description="Helical" evidence="1">
    <location>
        <begin position="137"/>
        <end position="160"/>
    </location>
</feature>
<evidence type="ECO:0000313" key="2">
    <source>
        <dbReference type="EMBL" id="CAD7589880.1"/>
    </source>
</evidence>
<reference evidence="2" key="1">
    <citation type="submission" date="2020-11" db="EMBL/GenBank/DDBJ databases">
        <authorList>
            <person name="Tran Van P."/>
        </authorList>
    </citation>
    <scope>NUCLEOTIDE SEQUENCE</scope>
</reference>
<keyword evidence="1" id="KW-0812">Transmembrane</keyword>
<sequence>MSGCLYVTDSEWDSINKESGKYLWWDIALPLCTRRYKGTKTGIEHRFPRAPENHPKYTQLGSIHDLPVIGSLVYYESSALEHMATEASNSDNSILQEEKYNKPKYVAEGHQLGSHVVGFGQTDKRASERASDWMAKLNFSAVKVVVVVVLLGAILIPAWADEGPKPSKQILDVSSKPISSKSEIQQHSFGVTAFVGAGGPAVGAGAYYPGYGAGIGSGFGGYPGYNRGYYPSAIGAYPGIGGYQSIGGYPSVGGYPGIGGYPDLGGYSGLSNGGYYSGLGGGMGLPFNFYSAGKDAGKKGVEQKKPVEEVQKA</sequence>
<organism evidence="2">
    <name type="scientific">Timema genevievae</name>
    <name type="common">Walking stick</name>
    <dbReference type="NCBI Taxonomy" id="629358"/>
    <lineage>
        <taxon>Eukaryota</taxon>
        <taxon>Metazoa</taxon>
        <taxon>Ecdysozoa</taxon>
        <taxon>Arthropoda</taxon>
        <taxon>Hexapoda</taxon>
        <taxon>Insecta</taxon>
        <taxon>Pterygota</taxon>
        <taxon>Neoptera</taxon>
        <taxon>Polyneoptera</taxon>
        <taxon>Phasmatodea</taxon>
        <taxon>Timematodea</taxon>
        <taxon>Timematoidea</taxon>
        <taxon>Timematidae</taxon>
        <taxon>Timema</taxon>
    </lineage>
</organism>
<keyword evidence="1" id="KW-0472">Membrane</keyword>
<dbReference type="EMBL" id="OE840227">
    <property type="protein sequence ID" value="CAD7589880.1"/>
    <property type="molecule type" value="Genomic_DNA"/>
</dbReference>
<name>A0A7R9JW66_TIMGE</name>
<accession>A0A7R9JW66</accession>
<evidence type="ECO:0000256" key="1">
    <source>
        <dbReference type="SAM" id="Phobius"/>
    </source>
</evidence>
<gene>
    <name evidence="2" type="ORF">TGEB3V08_LOCUS3773</name>
</gene>
<dbReference type="AlphaFoldDB" id="A0A7R9JW66"/>
<keyword evidence="1" id="KW-1133">Transmembrane helix</keyword>
<proteinExistence type="predicted"/>
<protein>
    <submittedName>
        <fullName evidence="2">Uncharacterized protein</fullName>
    </submittedName>
</protein>